<dbReference type="Pfam" id="PF18451">
    <property type="entry name" value="CdiA_C"/>
    <property type="match status" value="1"/>
</dbReference>
<dbReference type="Gene3D" id="3.40.1350.120">
    <property type="match status" value="1"/>
</dbReference>
<dbReference type="InterPro" id="IPR040559">
    <property type="entry name" value="CdiA_C"/>
</dbReference>
<sequence length="188" mass="20376">MIFGKHSKKGKHTDGENSRKEKENGGSERKGDSGSTTKLTEPSLPKGSKPSGNYATGDSHGIRKQNETANFLADQGYDIKMLDEIDGGNGYGIKEGSNPDFLIEGKVFDCYAPKPDGKVQSIIKELAGKSKNQSERIVLNLDNFPDGKVDEIIATILRKANPNGDLKRIDELSIVRGGTIRGILGEEK</sequence>
<proteinExistence type="predicted"/>
<dbReference type="Proteomes" id="UP000019364">
    <property type="component" value="Unassembled WGS sequence"/>
</dbReference>
<dbReference type="CDD" id="cd13442">
    <property type="entry name" value="CDI_toxin_Bp1026b-like"/>
    <property type="match status" value="1"/>
</dbReference>
<comment type="caution">
    <text evidence="3">The sequence shown here is derived from an EMBL/GenBank/DDBJ whole genome shotgun (WGS) entry which is preliminary data.</text>
</comment>
<protein>
    <recommendedName>
        <fullName evidence="2">tRNA nuclease CdiA C-terminal domain-containing protein</fullName>
    </recommendedName>
</protein>
<dbReference type="RefSeq" id="WP_052020262.1">
    <property type="nucleotide sequence ID" value="NZ_BAVZ01000008.1"/>
</dbReference>
<accession>W7YMG3</accession>
<reference evidence="3 4" key="1">
    <citation type="journal article" date="2014" name="Genome Announc.">
        <title>Draft Genome Sequence of Paenibacillus pini JCM 16418T, Isolated from the Rhizosphere of Pine Tree.</title>
        <authorList>
            <person name="Yuki M."/>
            <person name="Oshima K."/>
            <person name="Suda W."/>
            <person name="Oshida Y."/>
            <person name="Kitamura K."/>
            <person name="Iida Y."/>
            <person name="Hattori M."/>
            <person name="Ohkuma M."/>
        </authorList>
    </citation>
    <scope>NUCLEOTIDE SEQUENCE [LARGE SCALE GENOMIC DNA]</scope>
    <source>
        <strain evidence="3 4">JCM 16418</strain>
    </source>
</reference>
<feature type="domain" description="tRNA nuclease CdiA C-terminal" evidence="2">
    <location>
        <begin position="98"/>
        <end position="180"/>
    </location>
</feature>
<name>W7YMG3_9BACL</name>
<evidence type="ECO:0000313" key="3">
    <source>
        <dbReference type="EMBL" id="GAF08808.1"/>
    </source>
</evidence>
<dbReference type="GO" id="GO:0004549">
    <property type="term" value="F:tRNA-specific ribonuclease activity"/>
    <property type="evidence" value="ECO:0007669"/>
    <property type="project" value="InterPro"/>
</dbReference>
<feature type="region of interest" description="Disordered" evidence="1">
    <location>
        <begin position="1"/>
        <end position="62"/>
    </location>
</feature>
<feature type="compositionally biased region" description="Basic and acidic residues" evidence="1">
    <location>
        <begin position="12"/>
        <end position="32"/>
    </location>
</feature>
<dbReference type="OrthoDB" id="5524878at2"/>
<gene>
    <name evidence="3" type="ORF">JCM16418_2915</name>
</gene>
<evidence type="ECO:0000313" key="4">
    <source>
        <dbReference type="Proteomes" id="UP000019364"/>
    </source>
</evidence>
<dbReference type="eggNOG" id="COG4886">
    <property type="taxonomic scope" value="Bacteria"/>
</dbReference>
<dbReference type="EMBL" id="BAVZ01000008">
    <property type="protein sequence ID" value="GAF08808.1"/>
    <property type="molecule type" value="Genomic_DNA"/>
</dbReference>
<organism evidence="3 4">
    <name type="scientific">Paenibacillus pini JCM 16418</name>
    <dbReference type="NCBI Taxonomy" id="1236976"/>
    <lineage>
        <taxon>Bacteria</taxon>
        <taxon>Bacillati</taxon>
        <taxon>Bacillota</taxon>
        <taxon>Bacilli</taxon>
        <taxon>Bacillales</taxon>
        <taxon>Paenibacillaceae</taxon>
        <taxon>Paenibacillus</taxon>
    </lineage>
</organism>
<evidence type="ECO:0000256" key="1">
    <source>
        <dbReference type="SAM" id="MobiDB-lite"/>
    </source>
</evidence>
<dbReference type="AlphaFoldDB" id="W7YMG3"/>
<evidence type="ECO:0000259" key="2">
    <source>
        <dbReference type="Pfam" id="PF18451"/>
    </source>
</evidence>
<keyword evidence="4" id="KW-1185">Reference proteome</keyword>
<feature type="compositionally biased region" description="Basic residues" evidence="1">
    <location>
        <begin position="1"/>
        <end position="11"/>
    </location>
</feature>
<dbReference type="InterPro" id="IPR033806">
    <property type="entry name" value="CDI_toxin_Bp1026b-like"/>
</dbReference>